<evidence type="ECO:0000313" key="2">
    <source>
        <dbReference type="Proteomes" id="UP000664617"/>
    </source>
</evidence>
<reference evidence="2" key="1">
    <citation type="submission" date="2023-07" db="EMBL/GenBank/DDBJ databases">
        <title>Myceligenerans salitolerans sp. nov., a halotolerant actinomycete isolated from a salt lake in Xinjiang, China.</title>
        <authorList>
            <person name="Guan T."/>
        </authorList>
    </citation>
    <scope>NUCLEOTIDE SEQUENCE [LARGE SCALE GENOMIC DNA]</scope>
    <source>
        <strain evidence="2">XHU 5031</strain>
    </source>
</reference>
<gene>
    <name evidence="1" type="ORF">J0911_20045</name>
</gene>
<accession>A0ABS3IEC0</accession>
<proteinExistence type="predicted"/>
<organism evidence="1 2">
    <name type="scientific">Myceligenerans salitolerans</name>
    <dbReference type="NCBI Taxonomy" id="1230528"/>
    <lineage>
        <taxon>Bacteria</taxon>
        <taxon>Bacillati</taxon>
        <taxon>Actinomycetota</taxon>
        <taxon>Actinomycetes</taxon>
        <taxon>Micrococcales</taxon>
        <taxon>Promicromonosporaceae</taxon>
        <taxon>Myceligenerans</taxon>
    </lineage>
</organism>
<name>A0ABS3IEC0_9MICO</name>
<keyword evidence="2" id="KW-1185">Reference proteome</keyword>
<evidence type="ECO:0000313" key="1">
    <source>
        <dbReference type="EMBL" id="MBO0611318.1"/>
    </source>
</evidence>
<comment type="caution">
    <text evidence="1">The sequence shown here is derived from an EMBL/GenBank/DDBJ whole genome shotgun (WGS) entry which is preliminary data.</text>
</comment>
<dbReference type="Proteomes" id="UP000664617">
    <property type="component" value="Unassembled WGS sequence"/>
</dbReference>
<dbReference type="EMBL" id="JAFMPK010000049">
    <property type="protein sequence ID" value="MBO0611318.1"/>
    <property type="molecule type" value="Genomic_DNA"/>
</dbReference>
<dbReference type="RefSeq" id="WP_207277275.1">
    <property type="nucleotide sequence ID" value="NZ_JAFMPK010000049.1"/>
</dbReference>
<evidence type="ECO:0008006" key="3">
    <source>
        <dbReference type="Google" id="ProtNLM"/>
    </source>
</evidence>
<protein>
    <recommendedName>
        <fullName evidence="3">Glyoxalase-like domain-containing protein</fullName>
    </recommendedName>
</protein>
<sequence length="77" mass="8300">MAFYDDFRAAFPDSGPGSRRDDTPWASAPLGLGIDHVSMNLRHGPAGDVIGLILELAAHHDLVIYDPQSDEVTRPTG</sequence>